<proteinExistence type="predicted"/>
<dbReference type="AlphaFoldDB" id="A0A8H6X2J4"/>
<protein>
    <submittedName>
        <fullName evidence="2">F-box domain-containing protein</fullName>
    </submittedName>
</protein>
<keyword evidence="3" id="KW-1185">Reference proteome</keyword>
<organism evidence="2 3">
    <name type="scientific">Mycena venus</name>
    <dbReference type="NCBI Taxonomy" id="2733690"/>
    <lineage>
        <taxon>Eukaryota</taxon>
        <taxon>Fungi</taxon>
        <taxon>Dikarya</taxon>
        <taxon>Basidiomycota</taxon>
        <taxon>Agaricomycotina</taxon>
        <taxon>Agaricomycetes</taxon>
        <taxon>Agaricomycetidae</taxon>
        <taxon>Agaricales</taxon>
        <taxon>Marasmiineae</taxon>
        <taxon>Mycenaceae</taxon>
        <taxon>Mycena</taxon>
    </lineage>
</organism>
<dbReference type="Gene3D" id="1.20.1280.50">
    <property type="match status" value="1"/>
</dbReference>
<dbReference type="InterPro" id="IPR001810">
    <property type="entry name" value="F-box_dom"/>
</dbReference>
<evidence type="ECO:0000313" key="2">
    <source>
        <dbReference type="EMBL" id="KAF7333051.1"/>
    </source>
</evidence>
<name>A0A8H6X2J4_9AGAR</name>
<dbReference type="Proteomes" id="UP000620124">
    <property type="component" value="Unassembled WGS sequence"/>
</dbReference>
<reference evidence="2" key="1">
    <citation type="submission" date="2020-05" db="EMBL/GenBank/DDBJ databases">
        <title>Mycena genomes resolve the evolution of fungal bioluminescence.</title>
        <authorList>
            <person name="Tsai I.J."/>
        </authorList>
    </citation>
    <scope>NUCLEOTIDE SEQUENCE</scope>
    <source>
        <strain evidence="2">CCC161011</strain>
    </source>
</reference>
<evidence type="ECO:0000313" key="3">
    <source>
        <dbReference type="Proteomes" id="UP000620124"/>
    </source>
</evidence>
<gene>
    <name evidence="2" type="ORF">MVEN_02411700</name>
</gene>
<dbReference type="PROSITE" id="PS50181">
    <property type="entry name" value="FBOX"/>
    <property type="match status" value="1"/>
</dbReference>
<evidence type="ECO:0000259" key="1">
    <source>
        <dbReference type="PROSITE" id="PS50181"/>
    </source>
</evidence>
<dbReference type="EMBL" id="JACAZI010000031">
    <property type="protein sequence ID" value="KAF7333051.1"/>
    <property type="molecule type" value="Genomic_DNA"/>
</dbReference>
<sequence length="464" mass="51600">MLAAKIPSSSLDSETTQSDGSCLFLTIPSEITAQIFTYCLPASISPPEIDTAPLLLTRICRDWRNLAQDSPELWTSLKIDRAAIPVELIETWLSRAQTLPLSLELEVSSWDDVPWNSAEVIVVFERHSQTWRDVALDLPFEQLYLFGESSHLHLPLLERLAVAIHELALELPPLTAFQNAPALRRLSLSRDVLGTKMQLPWAQITSMEFGSGSLRPEDVLTILQFTPNVVKCSVTTHNDLESVLPDVVAPFMFLTSLKLETIVPEVMNIFDHISVPALQVLDLSSILFSGRELVRRLRPILSQPAIRLRDLRIRIDGDKPREADFLQVLEMQSALENFELWEGSLGLLIAICRRLTLSLSDGSPVLLPHLRSFSASPHIYPAAEITTTFPVMLDALVDALSSRWAAPSGSCTRIRDCGLSWSGAMTDDLDNIVEAFRPRRAELIALGINMSLLSLSAFGSKFTL</sequence>
<comment type="caution">
    <text evidence="2">The sequence shown here is derived from an EMBL/GenBank/DDBJ whole genome shotgun (WGS) entry which is preliminary data.</text>
</comment>
<dbReference type="OrthoDB" id="2269034at2759"/>
<feature type="domain" description="F-box" evidence="1">
    <location>
        <begin position="21"/>
        <end position="77"/>
    </location>
</feature>
<accession>A0A8H6X2J4</accession>